<keyword evidence="2" id="KW-1185">Reference proteome</keyword>
<proteinExistence type="predicted"/>
<evidence type="ECO:0000313" key="2">
    <source>
        <dbReference type="Proteomes" id="UP000017836"/>
    </source>
</evidence>
<protein>
    <submittedName>
        <fullName evidence="1">Uncharacterized protein</fullName>
    </submittedName>
</protein>
<dbReference type="Proteomes" id="UP000017836">
    <property type="component" value="Unassembled WGS sequence"/>
</dbReference>
<feature type="non-terminal residue" evidence="1">
    <location>
        <position position="1"/>
    </location>
</feature>
<evidence type="ECO:0000313" key="1">
    <source>
        <dbReference type="EMBL" id="ERN17253.1"/>
    </source>
</evidence>
<sequence length="51" mass="5775">LFSAHTHGLVVHSNLQIKMYHCKISRKQAWSAVSLKDETNMGSVSIAFMRD</sequence>
<organism evidence="1 2">
    <name type="scientific">Amborella trichopoda</name>
    <dbReference type="NCBI Taxonomy" id="13333"/>
    <lineage>
        <taxon>Eukaryota</taxon>
        <taxon>Viridiplantae</taxon>
        <taxon>Streptophyta</taxon>
        <taxon>Embryophyta</taxon>
        <taxon>Tracheophyta</taxon>
        <taxon>Spermatophyta</taxon>
        <taxon>Magnoliopsida</taxon>
        <taxon>Amborellales</taxon>
        <taxon>Amborellaceae</taxon>
        <taxon>Amborella</taxon>
    </lineage>
</organism>
<gene>
    <name evidence="1" type="ORF">AMTR_s00044p00211020</name>
</gene>
<dbReference type="EMBL" id="KI392384">
    <property type="protein sequence ID" value="ERN17253.1"/>
    <property type="molecule type" value="Genomic_DNA"/>
</dbReference>
<reference evidence="2" key="1">
    <citation type="journal article" date="2013" name="Science">
        <title>The Amborella genome and the evolution of flowering plants.</title>
        <authorList>
            <consortium name="Amborella Genome Project"/>
        </authorList>
    </citation>
    <scope>NUCLEOTIDE SEQUENCE [LARGE SCALE GENOMIC DNA]</scope>
</reference>
<name>U5DA33_AMBTC</name>
<dbReference type="HOGENOM" id="CLU_3109118_0_0_1"/>
<accession>U5DA33</accession>
<dbReference type="AlphaFoldDB" id="U5DA33"/>